<comment type="similarity">
    <text evidence="6">Belongs to the radical SAM superfamily. Anaerobic sulfatase-maturating enzyme family.</text>
</comment>
<dbReference type="GO" id="GO:0016491">
    <property type="term" value="F:oxidoreductase activity"/>
    <property type="evidence" value="ECO:0007669"/>
    <property type="project" value="InterPro"/>
</dbReference>
<evidence type="ECO:0000313" key="8">
    <source>
        <dbReference type="EMBL" id="SKA96093.1"/>
    </source>
</evidence>
<dbReference type="STRING" id="745368.SAMN02745178_02684"/>
<keyword evidence="3" id="KW-0479">Metal-binding</keyword>
<dbReference type="Pfam" id="PF13186">
    <property type="entry name" value="SPASM"/>
    <property type="match status" value="1"/>
</dbReference>
<sequence>MKQLQFLIKPAAGYCNMRCQYCFYRDEQQNRVNPEDCMMTRATAETLIQRCFVEIEQGGFVSFAFQGGEPTLAGLDFFRFFTQTVRKYNQKRVTVQYAIQTNGLAITEEWAEFFSKDHFLVGISLDGTPDVHDALRPDAQGNGTWDKITQTIKLLRRCGVECNLLCVVTKRLAKKAERVYKSMKATGVRYLQFIPCLDPLDTPQGQQNYSLTPELYAQFLCAMFDAWYRDWKTSTYISIRLFEDYIHLLMGSPAGTCSTTGTCGAYMVVEGSGAVYPCDFFCLDAYKLGTVQNDTLQSLLTGKKMQTFITDGWQIPAECRQCRWIRLCRGGCKRDRNATDTAQRSYYCKALQKFFAYAEPRLCEMVRAVQMYR</sequence>
<dbReference type="PANTHER" id="PTHR43273:SF3">
    <property type="entry name" value="ANAEROBIC SULFATASE-MATURATING ENZYME HOMOLOG ASLB-RELATED"/>
    <property type="match status" value="1"/>
</dbReference>
<comment type="cofactor">
    <cofactor evidence="1">
        <name>[4Fe-4S] cluster</name>
        <dbReference type="ChEBI" id="CHEBI:49883"/>
    </cofactor>
</comment>
<evidence type="ECO:0000256" key="6">
    <source>
        <dbReference type="ARBA" id="ARBA00023601"/>
    </source>
</evidence>
<proteinExistence type="inferred from homology"/>
<evidence type="ECO:0000256" key="2">
    <source>
        <dbReference type="ARBA" id="ARBA00022691"/>
    </source>
</evidence>
<keyword evidence="4" id="KW-0408">Iron</keyword>
<dbReference type="InterPro" id="IPR034485">
    <property type="entry name" value="Anaerobic_Cys-type_sulfatase-m"/>
</dbReference>
<dbReference type="SFLD" id="SFLDG01067">
    <property type="entry name" value="SPASM/twitch_domain_containing"/>
    <property type="match status" value="1"/>
</dbReference>
<dbReference type="GO" id="GO:0051536">
    <property type="term" value="F:iron-sulfur cluster binding"/>
    <property type="evidence" value="ECO:0007669"/>
    <property type="project" value="UniProtKB-KW"/>
</dbReference>
<accession>A0A1T4Y388</accession>
<dbReference type="NCBIfam" id="TIGR03942">
    <property type="entry name" value="sulfatase_rSAM"/>
    <property type="match status" value="1"/>
</dbReference>
<protein>
    <recommendedName>
        <fullName evidence="7">Radical SAM core domain-containing protein</fullName>
    </recommendedName>
</protein>
<organism evidence="8 9">
    <name type="scientific">Gemmiger formicilis</name>
    <dbReference type="NCBI Taxonomy" id="745368"/>
    <lineage>
        <taxon>Bacteria</taxon>
        <taxon>Bacillati</taxon>
        <taxon>Bacillota</taxon>
        <taxon>Clostridia</taxon>
        <taxon>Eubacteriales</taxon>
        <taxon>Gemmiger</taxon>
    </lineage>
</organism>
<dbReference type="SFLD" id="SFLDF00289">
    <property type="entry name" value="anaerobic_Cys-type_sulfatase-m"/>
    <property type="match status" value="1"/>
</dbReference>
<dbReference type="PROSITE" id="PS51918">
    <property type="entry name" value="RADICAL_SAM"/>
    <property type="match status" value="1"/>
</dbReference>
<dbReference type="InterPro" id="IPR058240">
    <property type="entry name" value="rSAM_sf"/>
</dbReference>
<dbReference type="InterPro" id="IPR023867">
    <property type="entry name" value="Sulphatase_maturase_rSAM"/>
</dbReference>
<evidence type="ECO:0000256" key="3">
    <source>
        <dbReference type="ARBA" id="ARBA00022723"/>
    </source>
</evidence>
<dbReference type="SFLD" id="SFLDG01384">
    <property type="entry name" value="thioether_bond_formation_requi"/>
    <property type="match status" value="1"/>
</dbReference>
<dbReference type="RefSeq" id="WP_078785483.1">
    <property type="nucleotide sequence ID" value="NZ_DAWAFM010000089.1"/>
</dbReference>
<evidence type="ECO:0000256" key="1">
    <source>
        <dbReference type="ARBA" id="ARBA00001966"/>
    </source>
</evidence>
<dbReference type="InterPro" id="IPR007197">
    <property type="entry name" value="rSAM"/>
</dbReference>
<dbReference type="Gene3D" id="3.20.20.70">
    <property type="entry name" value="Aldolase class I"/>
    <property type="match status" value="1"/>
</dbReference>
<keyword evidence="2" id="KW-0949">S-adenosyl-L-methionine</keyword>
<dbReference type="GeneID" id="93339111"/>
<dbReference type="OrthoDB" id="9808591at2"/>
<dbReference type="SFLD" id="SFLDG01072">
    <property type="entry name" value="dehydrogenase_like"/>
    <property type="match status" value="1"/>
</dbReference>
<dbReference type="SFLD" id="SFLDS00029">
    <property type="entry name" value="Radical_SAM"/>
    <property type="match status" value="1"/>
</dbReference>
<dbReference type="InterPro" id="IPR013785">
    <property type="entry name" value="Aldolase_TIM"/>
</dbReference>
<gene>
    <name evidence="8" type="ORF">SAMN02745178_02684</name>
</gene>
<dbReference type="AlphaFoldDB" id="A0A1T4Y388"/>
<evidence type="ECO:0000256" key="5">
    <source>
        <dbReference type="ARBA" id="ARBA00023014"/>
    </source>
</evidence>
<dbReference type="Proteomes" id="UP000190286">
    <property type="component" value="Unassembled WGS sequence"/>
</dbReference>
<dbReference type="Pfam" id="PF04055">
    <property type="entry name" value="Radical_SAM"/>
    <property type="match status" value="1"/>
</dbReference>
<dbReference type="InterPro" id="IPR023885">
    <property type="entry name" value="4Fe4S-binding_SPASM_dom"/>
</dbReference>
<dbReference type="CDD" id="cd01335">
    <property type="entry name" value="Radical_SAM"/>
    <property type="match status" value="1"/>
</dbReference>
<dbReference type="EMBL" id="FUYF01000030">
    <property type="protein sequence ID" value="SKA96093.1"/>
    <property type="molecule type" value="Genomic_DNA"/>
</dbReference>
<feature type="domain" description="Radical SAM core" evidence="7">
    <location>
        <begin position="1"/>
        <end position="240"/>
    </location>
</feature>
<evidence type="ECO:0000313" key="9">
    <source>
        <dbReference type="Proteomes" id="UP000190286"/>
    </source>
</evidence>
<keyword evidence="9" id="KW-1185">Reference proteome</keyword>
<dbReference type="SUPFAM" id="SSF102114">
    <property type="entry name" value="Radical SAM enzymes"/>
    <property type="match status" value="1"/>
</dbReference>
<dbReference type="PANTHER" id="PTHR43273">
    <property type="entry name" value="ANAEROBIC SULFATASE-MATURATING ENZYME HOMOLOG ASLB-RELATED"/>
    <property type="match status" value="1"/>
</dbReference>
<dbReference type="GO" id="GO:0046872">
    <property type="term" value="F:metal ion binding"/>
    <property type="evidence" value="ECO:0007669"/>
    <property type="project" value="UniProtKB-KW"/>
</dbReference>
<reference evidence="8 9" key="1">
    <citation type="submission" date="2017-02" db="EMBL/GenBank/DDBJ databases">
        <authorList>
            <person name="Peterson S.W."/>
        </authorList>
    </citation>
    <scope>NUCLEOTIDE SEQUENCE [LARGE SCALE GENOMIC DNA]</scope>
    <source>
        <strain evidence="8 9">ATCC 27749</strain>
    </source>
</reference>
<evidence type="ECO:0000259" key="7">
    <source>
        <dbReference type="PROSITE" id="PS51918"/>
    </source>
</evidence>
<evidence type="ECO:0000256" key="4">
    <source>
        <dbReference type="ARBA" id="ARBA00023004"/>
    </source>
</evidence>
<name>A0A1T4Y388_9FIRM</name>
<keyword evidence="5" id="KW-0411">Iron-sulfur</keyword>
<dbReference type="SFLD" id="SFLDG01386">
    <property type="entry name" value="main_SPASM_domain-containing"/>
    <property type="match status" value="1"/>
</dbReference>
<dbReference type="NCBIfam" id="TIGR04085">
    <property type="entry name" value="rSAM_more_4Fe4S"/>
    <property type="match status" value="1"/>
</dbReference>